<evidence type="ECO:0000256" key="6">
    <source>
        <dbReference type="ARBA" id="ARBA00051388"/>
    </source>
</evidence>
<dbReference type="InterPro" id="IPR006091">
    <property type="entry name" value="Acyl-CoA_Oxase/DH_mid-dom"/>
</dbReference>
<dbReference type="Proteomes" id="UP000544872">
    <property type="component" value="Unassembled WGS sequence"/>
</dbReference>
<evidence type="ECO:0000313" key="16">
    <source>
        <dbReference type="Proteomes" id="UP000544872"/>
    </source>
</evidence>
<evidence type="ECO:0000259" key="13">
    <source>
        <dbReference type="Pfam" id="PF02771"/>
    </source>
</evidence>
<gene>
    <name evidence="15" type="ORF">FHS48_002556</name>
</gene>
<keyword evidence="4 10" id="KW-0274">FAD</keyword>
<evidence type="ECO:0000256" key="10">
    <source>
        <dbReference type="RuleBase" id="RU362125"/>
    </source>
</evidence>
<evidence type="ECO:0000256" key="8">
    <source>
        <dbReference type="ARBA" id="ARBA00066694"/>
    </source>
</evidence>
<feature type="domain" description="Acyl-CoA dehydrogenase/oxidase C-terminal" evidence="11">
    <location>
        <begin position="282"/>
        <end position="449"/>
    </location>
</feature>
<comment type="cofactor">
    <cofactor evidence="1 10">
        <name>FAD</name>
        <dbReference type="ChEBI" id="CHEBI:57692"/>
    </cofactor>
</comment>
<dbReference type="GO" id="GO:0016627">
    <property type="term" value="F:oxidoreductase activity, acting on the CH-CH group of donors"/>
    <property type="evidence" value="ECO:0007669"/>
    <property type="project" value="InterPro"/>
</dbReference>
<dbReference type="InterPro" id="IPR013786">
    <property type="entry name" value="AcylCoA_DH/ox_N"/>
</dbReference>
<dbReference type="Gene3D" id="1.10.540.10">
    <property type="entry name" value="Acyl-CoA dehydrogenase/oxidase, N-terminal domain"/>
    <property type="match status" value="1"/>
</dbReference>
<dbReference type="Pfam" id="PF02771">
    <property type="entry name" value="Acyl-CoA_dh_N"/>
    <property type="match status" value="1"/>
</dbReference>
<keyword evidence="5 10" id="KW-0560">Oxidoreductase</keyword>
<dbReference type="FunFam" id="2.40.110.10:FF:000031">
    <property type="entry name" value="Acyl-CoA dehydrogenase, putative"/>
    <property type="match status" value="1"/>
</dbReference>
<evidence type="ECO:0000259" key="12">
    <source>
        <dbReference type="Pfam" id="PF02770"/>
    </source>
</evidence>
<comment type="function">
    <text evidence="7">Involved in the assimilation of dimethylsulphoniopropionate (DMSP), an important compound in the fixation of carbon in marine phytoplankton, by mediating the conversion of 3-(methylthio)propanoyl-CoA (MMPA-CoA) to 3-(methylthio)acryloyl-CoA (MTA-CoA).</text>
</comment>
<feature type="domain" description="Acyl-CoA oxidase/dehydrogenase middle" evidence="12">
    <location>
        <begin position="162"/>
        <end position="270"/>
    </location>
</feature>
<dbReference type="InterPro" id="IPR009100">
    <property type="entry name" value="AcylCoA_DH/oxidase_NM_dom_sf"/>
</dbReference>
<dbReference type="InterPro" id="IPR025878">
    <property type="entry name" value="Acyl-CoA_dh-like_C_dom"/>
</dbReference>
<accession>A0A7W9ZGK8</accession>
<reference evidence="15 16" key="1">
    <citation type="submission" date="2020-08" db="EMBL/GenBank/DDBJ databases">
        <title>Genomic Encyclopedia of Type Strains, Phase IV (KMG-IV): sequencing the most valuable type-strain genomes for metagenomic binning, comparative biology and taxonomic classification.</title>
        <authorList>
            <person name="Goeker M."/>
        </authorList>
    </citation>
    <scope>NUCLEOTIDE SEQUENCE [LARGE SCALE GENOMIC DNA]</scope>
    <source>
        <strain evidence="15 16">DSM 11590</strain>
    </source>
</reference>
<keyword evidence="3 10" id="KW-0285">Flavoprotein</keyword>
<dbReference type="InterPro" id="IPR009075">
    <property type="entry name" value="AcylCo_DH/oxidase_C"/>
</dbReference>
<dbReference type="Pfam" id="PF02770">
    <property type="entry name" value="Acyl-CoA_dh_M"/>
    <property type="match status" value="1"/>
</dbReference>
<sequence>MAAYKAPLRDMRFVMNELFSGTTLHQLPGYEDMTPDVIDAVLEEAAKICEQVLHPINRSGDEEGCTYENGVVRTPKGFREAYQTFCDGGWTSIACKPEFGGQGMPKLVNSMVEEMICSSNLSFGMYPGLSHGAYVALEAYGADELKQQYLPKMVSGEWSGTMCLTEPHCGTDLGMIRTKAEPRGDGSYAITGTKIFISAGEHDLTENIIHLVLAKLPDAPEGAKGISLFLVPKFLPDADNTPGPRNGVMCGAIEHKMGIKASATCVMNFDGATGWLVGQPHKGMQAMFAMMNTERLAVGVQGLGLGEASYQGALAYAKDRIQGRSLTGTKNPEAKADPILVHPDVRRMLLTQKATMEGSRALVGWVAQALDLANHHPDPAVRQESEDLVALLTPIVKALLTDLGYEATNIGVQVYGGHGYIREWGMEQYIRDARIAQIYEGTNGIQALDLVGRKMPANAGRSLRRFFHPVAEYLEAKGDDDDMEEFVLPLAKAFTRLQQATGAVAQKGMVNRDEAGAAATDYLRLFGLTALAYLWCRTVDVARARLAEGANGDAAFYEAKIKTARFYMQRVLPQTGALFSCIMAGGASMMDFADHEF</sequence>
<evidence type="ECO:0000256" key="9">
    <source>
        <dbReference type="ARBA" id="ARBA00069043"/>
    </source>
</evidence>
<dbReference type="Gene3D" id="2.40.110.10">
    <property type="entry name" value="Butyryl-CoA Dehydrogenase, subunit A, domain 2"/>
    <property type="match status" value="1"/>
</dbReference>
<evidence type="ECO:0000259" key="11">
    <source>
        <dbReference type="Pfam" id="PF00441"/>
    </source>
</evidence>
<feature type="domain" description="Acyl-CoA dehydrogenase/oxidase N-terminal" evidence="13">
    <location>
        <begin position="40"/>
        <end position="157"/>
    </location>
</feature>
<comment type="similarity">
    <text evidence="2 10">Belongs to the acyl-CoA dehydrogenase family.</text>
</comment>
<organism evidence="15 16">
    <name type="scientific">Novispirillum itersonii</name>
    <name type="common">Aquaspirillum itersonii</name>
    <dbReference type="NCBI Taxonomy" id="189"/>
    <lineage>
        <taxon>Bacteria</taxon>
        <taxon>Pseudomonadati</taxon>
        <taxon>Pseudomonadota</taxon>
        <taxon>Alphaproteobacteria</taxon>
        <taxon>Rhodospirillales</taxon>
        <taxon>Novispirillaceae</taxon>
        <taxon>Novispirillum</taxon>
    </lineage>
</organism>
<evidence type="ECO:0000256" key="3">
    <source>
        <dbReference type="ARBA" id="ARBA00022630"/>
    </source>
</evidence>
<evidence type="ECO:0000256" key="5">
    <source>
        <dbReference type="ARBA" id="ARBA00023002"/>
    </source>
</evidence>
<dbReference type="Pfam" id="PF00441">
    <property type="entry name" value="Acyl-CoA_dh_1"/>
    <property type="match status" value="1"/>
</dbReference>
<dbReference type="Gene3D" id="1.20.140.10">
    <property type="entry name" value="Butyryl-CoA Dehydrogenase, subunit A, domain 3"/>
    <property type="match status" value="1"/>
</dbReference>
<dbReference type="AlphaFoldDB" id="A0A7W9ZGK8"/>
<dbReference type="InterPro" id="IPR037069">
    <property type="entry name" value="AcylCoA_DH/ox_N_sf"/>
</dbReference>
<name>A0A7W9ZGK8_NOVIT</name>
<dbReference type="InterPro" id="IPR046373">
    <property type="entry name" value="Acyl-CoA_Oxase/DH_mid-dom_sf"/>
</dbReference>
<evidence type="ECO:0000259" key="14">
    <source>
        <dbReference type="Pfam" id="PF12806"/>
    </source>
</evidence>
<evidence type="ECO:0000256" key="7">
    <source>
        <dbReference type="ARBA" id="ARBA00058683"/>
    </source>
</evidence>
<dbReference type="InterPro" id="IPR036250">
    <property type="entry name" value="AcylCo_DH-like_C"/>
</dbReference>
<dbReference type="EMBL" id="JACIIX010000009">
    <property type="protein sequence ID" value="MBB6211121.1"/>
    <property type="molecule type" value="Genomic_DNA"/>
</dbReference>
<feature type="domain" description="Acetyl-CoA dehydrogenase-like C-terminal" evidence="14">
    <location>
        <begin position="467"/>
        <end position="592"/>
    </location>
</feature>
<dbReference type="SUPFAM" id="SSF56645">
    <property type="entry name" value="Acyl-CoA dehydrogenase NM domain-like"/>
    <property type="match status" value="1"/>
</dbReference>
<dbReference type="FunFam" id="1.10.540.10:FF:000080">
    <property type="entry name" value="Probable acyl-coA dehydrogenase"/>
    <property type="match status" value="1"/>
</dbReference>
<dbReference type="GO" id="GO:0050660">
    <property type="term" value="F:flavin adenine dinucleotide binding"/>
    <property type="evidence" value="ECO:0007669"/>
    <property type="project" value="InterPro"/>
</dbReference>
<comment type="caution">
    <text evidence="15">The sequence shown here is derived from an EMBL/GenBank/DDBJ whole genome shotgun (WGS) entry which is preliminary data.</text>
</comment>
<dbReference type="Pfam" id="PF12806">
    <property type="entry name" value="Acyl-CoA_dh_C"/>
    <property type="match status" value="1"/>
</dbReference>
<dbReference type="PANTHER" id="PTHR42803">
    <property type="entry name" value="ACYL-COA DEHYDROGENASE"/>
    <property type="match status" value="1"/>
</dbReference>
<dbReference type="PANTHER" id="PTHR42803:SF1">
    <property type="entry name" value="BROAD-SPECIFICITY LINEAR ACYL-COA DEHYDROGENASE FADE5"/>
    <property type="match status" value="1"/>
</dbReference>
<dbReference type="EC" id="1.3.99.41" evidence="8"/>
<evidence type="ECO:0000256" key="2">
    <source>
        <dbReference type="ARBA" id="ARBA00009347"/>
    </source>
</evidence>
<protein>
    <recommendedName>
        <fullName evidence="9">3-methylmercaptopropionyl-CoA dehydrogenase</fullName>
        <ecNumber evidence="8">1.3.99.41</ecNumber>
    </recommendedName>
</protein>
<dbReference type="SUPFAM" id="SSF47203">
    <property type="entry name" value="Acyl-CoA dehydrogenase C-terminal domain-like"/>
    <property type="match status" value="1"/>
</dbReference>
<evidence type="ECO:0000256" key="1">
    <source>
        <dbReference type="ARBA" id="ARBA00001974"/>
    </source>
</evidence>
<evidence type="ECO:0000256" key="4">
    <source>
        <dbReference type="ARBA" id="ARBA00022827"/>
    </source>
</evidence>
<keyword evidence="16" id="KW-1185">Reference proteome</keyword>
<comment type="catalytic activity">
    <reaction evidence="6">
        <text>3-(methylsulfanyl)propanoyl-CoA + oxidized [electron-transfer flavoprotein] + H(+) = 3-(methylsulfanyl)acryloyl-CoA + reduced [electron-transfer flavoprotein]</text>
        <dbReference type="Rhea" id="RHEA:52612"/>
        <dbReference type="Rhea" id="RHEA-COMP:10685"/>
        <dbReference type="Rhea" id="RHEA-COMP:10686"/>
        <dbReference type="ChEBI" id="CHEBI:15378"/>
        <dbReference type="ChEBI" id="CHEBI:57692"/>
        <dbReference type="ChEBI" id="CHEBI:58307"/>
        <dbReference type="ChEBI" id="CHEBI:82815"/>
        <dbReference type="ChEBI" id="CHEBI:84994"/>
        <dbReference type="EC" id="1.3.99.41"/>
    </reaction>
    <physiologicalReaction direction="left-to-right" evidence="6">
        <dbReference type="Rhea" id="RHEA:52613"/>
    </physiologicalReaction>
</comment>
<dbReference type="RefSeq" id="WP_184263937.1">
    <property type="nucleotide sequence ID" value="NZ_JACIIX010000009.1"/>
</dbReference>
<dbReference type="InterPro" id="IPR052166">
    <property type="entry name" value="Diverse_Acyl-CoA_DH"/>
</dbReference>
<proteinExistence type="inferred from homology"/>
<evidence type="ECO:0000313" key="15">
    <source>
        <dbReference type="EMBL" id="MBB6211121.1"/>
    </source>
</evidence>